<dbReference type="PANTHER" id="PTHR30349:SF64">
    <property type="entry name" value="PROPHAGE INTEGRASE INTD-RELATED"/>
    <property type="match status" value="1"/>
</dbReference>
<dbReference type="EMBL" id="CP139368">
    <property type="protein sequence ID" value="WPR89106.1"/>
    <property type="molecule type" value="Genomic_DNA"/>
</dbReference>
<dbReference type="SUPFAM" id="SSF56349">
    <property type="entry name" value="DNA breaking-rejoining enzymes"/>
    <property type="match status" value="1"/>
</dbReference>
<feature type="domain" description="Tyr recombinase" evidence="5">
    <location>
        <begin position="158"/>
        <end position="349"/>
    </location>
</feature>
<proteinExistence type="inferred from homology"/>
<keyword evidence="3" id="KW-0233">DNA recombination</keyword>
<accession>A0ABZ0SLE1</accession>
<evidence type="ECO:0000313" key="7">
    <source>
        <dbReference type="EMBL" id="WPR89106.1"/>
    </source>
</evidence>
<dbReference type="InterPro" id="IPR002104">
    <property type="entry name" value="Integrase_catalytic"/>
</dbReference>
<dbReference type="CDD" id="cd01189">
    <property type="entry name" value="INT_ICEBs1_C_like"/>
    <property type="match status" value="1"/>
</dbReference>
<organism evidence="7 8">
    <name type="scientific">Microbacterium rhizosphaerae</name>
    <dbReference type="NCBI Taxonomy" id="1678237"/>
    <lineage>
        <taxon>Bacteria</taxon>
        <taxon>Bacillati</taxon>
        <taxon>Actinomycetota</taxon>
        <taxon>Actinomycetes</taxon>
        <taxon>Micrococcales</taxon>
        <taxon>Microbacteriaceae</taxon>
        <taxon>Microbacterium</taxon>
    </lineage>
</organism>
<dbReference type="PANTHER" id="PTHR30349">
    <property type="entry name" value="PHAGE INTEGRASE-RELATED"/>
    <property type="match status" value="1"/>
</dbReference>
<gene>
    <name evidence="7" type="ORF">SM116_15285</name>
</gene>
<evidence type="ECO:0000256" key="2">
    <source>
        <dbReference type="ARBA" id="ARBA00023125"/>
    </source>
</evidence>
<dbReference type="PROSITE" id="PS51898">
    <property type="entry name" value="TYR_RECOMBINASE"/>
    <property type="match status" value="1"/>
</dbReference>
<evidence type="ECO:0000259" key="6">
    <source>
        <dbReference type="PROSITE" id="PS51900"/>
    </source>
</evidence>
<dbReference type="PROSITE" id="PS51900">
    <property type="entry name" value="CB"/>
    <property type="match status" value="1"/>
</dbReference>
<dbReference type="RefSeq" id="WP_320941823.1">
    <property type="nucleotide sequence ID" value="NZ_BAABEU010000001.1"/>
</dbReference>
<name>A0ABZ0SLE1_9MICO</name>
<dbReference type="Proteomes" id="UP001323798">
    <property type="component" value="Chromosome"/>
</dbReference>
<dbReference type="InterPro" id="IPR010998">
    <property type="entry name" value="Integrase_recombinase_N"/>
</dbReference>
<keyword evidence="2 4" id="KW-0238">DNA-binding</keyword>
<evidence type="ECO:0000259" key="5">
    <source>
        <dbReference type="PROSITE" id="PS51898"/>
    </source>
</evidence>
<evidence type="ECO:0000313" key="8">
    <source>
        <dbReference type="Proteomes" id="UP001323798"/>
    </source>
</evidence>
<dbReference type="InterPro" id="IPR050090">
    <property type="entry name" value="Tyrosine_recombinase_XerCD"/>
</dbReference>
<dbReference type="Gene3D" id="1.10.443.10">
    <property type="entry name" value="Intergrase catalytic core"/>
    <property type="match status" value="1"/>
</dbReference>
<dbReference type="Gene3D" id="1.10.150.130">
    <property type="match status" value="1"/>
</dbReference>
<evidence type="ECO:0000256" key="3">
    <source>
        <dbReference type="ARBA" id="ARBA00023172"/>
    </source>
</evidence>
<dbReference type="InterPro" id="IPR044068">
    <property type="entry name" value="CB"/>
</dbReference>
<keyword evidence="8" id="KW-1185">Reference proteome</keyword>
<comment type="similarity">
    <text evidence="1">Belongs to the 'phage' integrase family.</text>
</comment>
<protein>
    <submittedName>
        <fullName evidence="7">Site-specific integrase</fullName>
    </submittedName>
</protein>
<evidence type="ECO:0000256" key="1">
    <source>
        <dbReference type="ARBA" id="ARBA00008857"/>
    </source>
</evidence>
<dbReference type="InterPro" id="IPR013762">
    <property type="entry name" value="Integrase-like_cat_sf"/>
</dbReference>
<reference evidence="7 8" key="1">
    <citation type="submission" date="2023-11" db="EMBL/GenBank/DDBJ databases">
        <title>Genome sequence of Microbacterium rhizosphaerae KACC 19337.</title>
        <authorList>
            <person name="Choi H."/>
            <person name="Kim S."/>
            <person name="Kim Y."/>
            <person name="Kwon S.-W."/>
            <person name="Heo J."/>
        </authorList>
    </citation>
    <scope>NUCLEOTIDE SEQUENCE [LARGE SCALE GENOMIC DNA]</scope>
    <source>
        <strain evidence="7 8">KACC 19337</strain>
    </source>
</reference>
<dbReference type="Pfam" id="PF00589">
    <property type="entry name" value="Phage_integrase"/>
    <property type="match status" value="1"/>
</dbReference>
<dbReference type="InterPro" id="IPR011010">
    <property type="entry name" value="DNA_brk_join_enz"/>
</dbReference>
<evidence type="ECO:0000256" key="4">
    <source>
        <dbReference type="PROSITE-ProRule" id="PRU01248"/>
    </source>
</evidence>
<feature type="domain" description="Core-binding (CB)" evidence="6">
    <location>
        <begin position="58"/>
        <end position="135"/>
    </location>
</feature>
<sequence>MASIKQRSDGTWRARYRDDAGKEHARHFTLKRDAQRWLDEIAAAVVTGQYVDPKAGRITWDEWTARWMERQSWAAGTYEAATVAVKSVPWRESAIAGIKSSHIQAWVAGESKRGLAPSTIKTRLNYIQMSFRAAVADKLIVASPALGVKAPRGRKAEAAMRIMTADEVLAMLDAAGDFRGFVEVCVFAGLRLGEAAGLQLRDVNFLGRSLTVARQVQGATIKTARIVPPKYESERTVYVPDELMASLAAHVKRQQVTDQDEQLFVTPLGRLWNRNNAAEEWRRIRAATGLSDGVTLHTLRHTFASNLIAQGCDVVTVQRALGHSTPSITLNVYSHLWPSAEDRTRSATASFMTQIRNSADSVRIETEKPQVRGSR</sequence>